<dbReference type="InParanoid" id="A0A2J6TCS5"/>
<feature type="compositionally biased region" description="Basic and acidic residues" evidence="6">
    <location>
        <begin position="42"/>
        <end position="51"/>
    </location>
</feature>
<dbReference type="FunFam" id="1.20.1250.20:FF:000013">
    <property type="entry name" value="MFS general substrate transporter"/>
    <property type="match status" value="1"/>
</dbReference>
<gene>
    <name evidence="9" type="ORF">K444DRAFT_612461</name>
</gene>
<feature type="transmembrane region" description="Helical" evidence="7">
    <location>
        <begin position="190"/>
        <end position="214"/>
    </location>
</feature>
<comment type="subcellular location">
    <subcellularLocation>
        <location evidence="1">Membrane</location>
        <topology evidence="1">Multi-pass membrane protein</topology>
    </subcellularLocation>
</comment>
<evidence type="ECO:0000256" key="3">
    <source>
        <dbReference type="ARBA" id="ARBA00022692"/>
    </source>
</evidence>
<evidence type="ECO:0000256" key="1">
    <source>
        <dbReference type="ARBA" id="ARBA00004141"/>
    </source>
</evidence>
<dbReference type="OrthoDB" id="2985014at2759"/>
<keyword evidence="10" id="KW-1185">Reference proteome</keyword>
<feature type="transmembrane region" description="Helical" evidence="7">
    <location>
        <begin position="106"/>
        <end position="125"/>
    </location>
</feature>
<keyword evidence="3 7" id="KW-0812">Transmembrane</keyword>
<keyword evidence="5 7" id="KW-0472">Membrane</keyword>
<dbReference type="EMBL" id="KZ613788">
    <property type="protein sequence ID" value="PMD60782.1"/>
    <property type="molecule type" value="Genomic_DNA"/>
</dbReference>
<dbReference type="Proteomes" id="UP000235371">
    <property type="component" value="Unassembled WGS sequence"/>
</dbReference>
<dbReference type="GeneID" id="36588216"/>
<feature type="transmembrane region" description="Helical" evidence="7">
    <location>
        <begin position="421"/>
        <end position="439"/>
    </location>
</feature>
<dbReference type="GO" id="GO:0022857">
    <property type="term" value="F:transmembrane transporter activity"/>
    <property type="evidence" value="ECO:0007669"/>
    <property type="project" value="InterPro"/>
</dbReference>
<feature type="transmembrane region" description="Helical" evidence="7">
    <location>
        <begin position="131"/>
        <end position="150"/>
    </location>
</feature>
<protein>
    <submittedName>
        <fullName evidence="9">MFS general substrate transporter</fullName>
    </submittedName>
</protein>
<dbReference type="SUPFAM" id="SSF103473">
    <property type="entry name" value="MFS general substrate transporter"/>
    <property type="match status" value="1"/>
</dbReference>
<feature type="transmembrane region" description="Helical" evidence="7">
    <location>
        <begin position="387"/>
        <end position="409"/>
    </location>
</feature>
<feature type="transmembrane region" description="Helical" evidence="7">
    <location>
        <begin position="337"/>
        <end position="354"/>
    </location>
</feature>
<name>A0A2J6TCS5_9HELO</name>
<feature type="transmembrane region" description="Helical" evidence="7">
    <location>
        <begin position="451"/>
        <end position="474"/>
    </location>
</feature>
<evidence type="ECO:0000256" key="5">
    <source>
        <dbReference type="ARBA" id="ARBA00023136"/>
    </source>
</evidence>
<feature type="transmembrane region" description="Helical" evidence="7">
    <location>
        <begin position="67"/>
        <end position="85"/>
    </location>
</feature>
<dbReference type="InterPro" id="IPR020846">
    <property type="entry name" value="MFS_dom"/>
</dbReference>
<keyword evidence="4 7" id="KW-1133">Transmembrane helix</keyword>
<evidence type="ECO:0000313" key="9">
    <source>
        <dbReference type="EMBL" id="PMD60782.1"/>
    </source>
</evidence>
<dbReference type="InterPro" id="IPR011701">
    <property type="entry name" value="MFS"/>
</dbReference>
<evidence type="ECO:0000313" key="10">
    <source>
        <dbReference type="Proteomes" id="UP000235371"/>
    </source>
</evidence>
<dbReference type="RefSeq" id="XP_024737686.1">
    <property type="nucleotide sequence ID" value="XM_024880139.1"/>
</dbReference>
<feature type="transmembrane region" description="Helical" evidence="7">
    <location>
        <begin position="162"/>
        <end position="184"/>
    </location>
</feature>
<evidence type="ECO:0000256" key="7">
    <source>
        <dbReference type="SAM" id="Phobius"/>
    </source>
</evidence>
<dbReference type="FunFam" id="1.20.1250.20:FF:000018">
    <property type="entry name" value="MFS transporter permease"/>
    <property type="match status" value="1"/>
</dbReference>
<dbReference type="PROSITE" id="PS50850">
    <property type="entry name" value="MFS"/>
    <property type="match status" value="1"/>
</dbReference>
<feature type="domain" description="Major facilitator superfamily (MFS) profile" evidence="8">
    <location>
        <begin position="67"/>
        <end position="481"/>
    </location>
</feature>
<dbReference type="InterPro" id="IPR036259">
    <property type="entry name" value="MFS_trans_sf"/>
</dbReference>
<sequence length="607" mass="66849">MGCFSKFEKKVCPTDEDSAAAETAAPLGTGKREPGDEGGIETTRHGNEPHVTPEMEKRLLRKLDRRLIPHIMFLYMLSYLDRSNIGNAKIAGMQKQLHLSSPDYQWLLTIFYIAYIFFEWLILMWKVVPPHIWSAICVTGFGIVATLQSATYSFTGMMIARFFLGMFEAGFGPAFPLYLSYFYLRHEIGLRLGFIISAAPLATCFAGALAYGITSGDGSKIANWRLLFLVEGFPSIVAGVITFFTLPDSPSAATFLNHEDQLVARARGIRQVGSQSDHRIGEIIWADVLAALLDLKNYFTALMYFSCNVSFSSLPVFLPTILTEMGFSPIHSQGLSAPPYFLAFVVVIASTYIADRTQQRALVIFALSLIGAVGYILLAATSSTGPIYMGVFLAASGIFAAITNILPWVANNASSDTRRGAGLGILGLVGQCGPLLGTRVYPAKDAPCYRLGMWCCAGFMLFNALLAVGLRGLLTWENRQLDKKYVFLRATSPVLNGECGDGRLEFLGVMLTEFIGMVPWPGSLGMVRWKEDLLVLGMRLRGQGSDTCYDVVDGVQSKPEWSKSCPAYFRKEVVSVQFLTQAGQQTFRFIPSTSILFAREGRYTNDC</sequence>
<evidence type="ECO:0000256" key="4">
    <source>
        <dbReference type="ARBA" id="ARBA00022989"/>
    </source>
</evidence>
<dbReference type="Gene3D" id="1.20.1250.20">
    <property type="entry name" value="MFS general substrate transporter like domains"/>
    <property type="match status" value="2"/>
</dbReference>
<reference evidence="9 10" key="1">
    <citation type="submission" date="2016-04" db="EMBL/GenBank/DDBJ databases">
        <title>A degradative enzymes factory behind the ericoid mycorrhizal symbiosis.</title>
        <authorList>
            <consortium name="DOE Joint Genome Institute"/>
            <person name="Martino E."/>
            <person name="Morin E."/>
            <person name="Grelet G."/>
            <person name="Kuo A."/>
            <person name="Kohler A."/>
            <person name="Daghino S."/>
            <person name="Barry K."/>
            <person name="Choi C."/>
            <person name="Cichocki N."/>
            <person name="Clum A."/>
            <person name="Copeland A."/>
            <person name="Hainaut M."/>
            <person name="Haridas S."/>
            <person name="Labutti K."/>
            <person name="Lindquist E."/>
            <person name="Lipzen A."/>
            <person name="Khouja H.-R."/>
            <person name="Murat C."/>
            <person name="Ohm R."/>
            <person name="Olson A."/>
            <person name="Spatafora J."/>
            <person name="Veneault-Fourrey C."/>
            <person name="Henrissat B."/>
            <person name="Grigoriev I."/>
            <person name="Martin F."/>
            <person name="Perotto S."/>
        </authorList>
    </citation>
    <scope>NUCLEOTIDE SEQUENCE [LARGE SCALE GENOMIC DNA]</scope>
    <source>
        <strain evidence="9 10">E</strain>
    </source>
</reference>
<dbReference type="Pfam" id="PF07690">
    <property type="entry name" value="MFS_1"/>
    <property type="match status" value="1"/>
</dbReference>
<dbReference type="GO" id="GO:0016020">
    <property type="term" value="C:membrane"/>
    <property type="evidence" value="ECO:0007669"/>
    <property type="project" value="UniProtKB-SubCell"/>
</dbReference>
<proteinExistence type="predicted"/>
<evidence type="ECO:0000259" key="8">
    <source>
        <dbReference type="PROSITE" id="PS50850"/>
    </source>
</evidence>
<evidence type="ECO:0000256" key="6">
    <source>
        <dbReference type="SAM" id="MobiDB-lite"/>
    </source>
</evidence>
<feature type="region of interest" description="Disordered" evidence="6">
    <location>
        <begin position="11"/>
        <end position="51"/>
    </location>
</feature>
<feature type="transmembrane region" description="Helical" evidence="7">
    <location>
        <begin position="226"/>
        <end position="246"/>
    </location>
</feature>
<dbReference type="PANTHER" id="PTHR43791">
    <property type="entry name" value="PERMEASE-RELATED"/>
    <property type="match status" value="1"/>
</dbReference>
<feature type="transmembrane region" description="Helical" evidence="7">
    <location>
        <begin position="361"/>
        <end position="381"/>
    </location>
</feature>
<dbReference type="AlphaFoldDB" id="A0A2J6TCS5"/>
<keyword evidence="2" id="KW-0813">Transport</keyword>
<dbReference type="PANTHER" id="PTHR43791:SF36">
    <property type="entry name" value="TRANSPORTER, PUTATIVE (AFU_ORTHOLOGUE AFUA_6G08340)-RELATED"/>
    <property type="match status" value="1"/>
</dbReference>
<organism evidence="9 10">
    <name type="scientific">Hyaloscypha bicolor E</name>
    <dbReference type="NCBI Taxonomy" id="1095630"/>
    <lineage>
        <taxon>Eukaryota</taxon>
        <taxon>Fungi</taxon>
        <taxon>Dikarya</taxon>
        <taxon>Ascomycota</taxon>
        <taxon>Pezizomycotina</taxon>
        <taxon>Leotiomycetes</taxon>
        <taxon>Helotiales</taxon>
        <taxon>Hyaloscyphaceae</taxon>
        <taxon>Hyaloscypha</taxon>
        <taxon>Hyaloscypha bicolor</taxon>
    </lineage>
</organism>
<evidence type="ECO:0000256" key="2">
    <source>
        <dbReference type="ARBA" id="ARBA00022448"/>
    </source>
</evidence>
<accession>A0A2J6TCS5</accession>